<feature type="compositionally biased region" description="Acidic residues" evidence="4">
    <location>
        <begin position="99"/>
        <end position="113"/>
    </location>
</feature>
<proteinExistence type="inferred from homology"/>
<organism evidence="5 6">
    <name type="scientific">Geodia barretti</name>
    <name type="common">Barrett's horny sponge</name>
    <dbReference type="NCBI Taxonomy" id="519541"/>
    <lineage>
        <taxon>Eukaryota</taxon>
        <taxon>Metazoa</taxon>
        <taxon>Porifera</taxon>
        <taxon>Demospongiae</taxon>
        <taxon>Heteroscleromorpha</taxon>
        <taxon>Tetractinellida</taxon>
        <taxon>Astrophorina</taxon>
        <taxon>Geodiidae</taxon>
        <taxon>Geodia</taxon>
    </lineage>
</organism>
<name>A0AA35WGY4_GEOBA</name>
<feature type="region of interest" description="Disordered" evidence="4">
    <location>
        <begin position="73"/>
        <end position="113"/>
    </location>
</feature>
<evidence type="ECO:0000256" key="1">
    <source>
        <dbReference type="ARBA" id="ARBA00022490"/>
    </source>
</evidence>
<dbReference type="AlphaFoldDB" id="A0AA35WGY4"/>
<evidence type="ECO:0000313" key="5">
    <source>
        <dbReference type="EMBL" id="CAI8020139.1"/>
    </source>
</evidence>
<dbReference type="GO" id="GO:0005829">
    <property type="term" value="C:cytosol"/>
    <property type="evidence" value="ECO:0007669"/>
    <property type="project" value="TreeGrafter"/>
</dbReference>
<dbReference type="GO" id="GO:0009318">
    <property type="term" value="C:exodeoxyribonuclease VII complex"/>
    <property type="evidence" value="ECO:0007669"/>
    <property type="project" value="InterPro"/>
</dbReference>
<accession>A0AA35WGY4</accession>
<comment type="caution">
    <text evidence="5">The sequence shown here is derived from an EMBL/GenBank/DDBJ whole genome shotgun (WGS) entry which is preliminary data.</text>
</comment>
<evidence type="ECO:0000313" key="6">
    <source>
        <dbReference type="Proteomes" id="UP001174909"/>
    </source>
</evidence>
<keyword evidence="3" id="KW-0378">Hydrolase</keyword>
<keyword evidence="2" id="KW-0540">Nuclease</keyword>
<protein>
    <submittedName>
        <fullName evidence="5">Exodeoxyribonuclease 7 small subunit</fullName>
    </submittedName>
</protein>
<evidence type="ECO:0000256" key="2">
    <source>
        <dbReference type="ARBA" id="ARBA00022722"/>
    </source>
</evidence>
<reference evidence="5" key="1">
    <citation type="submission" date="2023-03" db="EMBL/GenBank/DDBJ databases">
        <authorList>
            <person name="Steffen K."/>
            <person name="Cardenas P."/>
        </authorList>
    </citation>
    <scope>NUCLEOTIDE SEQUENCE</scope>
</reference>
<dbReference type="EMBL" id="CASHTH010001804">
    <property type="protein sequence ID" value="CAI8020139.1"/>
    <property type="molecule type" value="Genomic_DNA"/>
</dbReference>
<dbReference type="SUPFAM" id="SSF116842">
    <property type="entry name" value="XseB-like"/>
    <property type="match status" value="1"/>
</dbReference>
<dbReference type="GO" id="GO:0008855">
    <property type="term" value="F:exodeoxyribonuclease VII activity"/>
    <property type="evidence" value="ECO:0007669"/>
    <property type="project" value="InterPro"/>
</dbReference>
<dbReference type="PANTHER" id="PTHR34137:SF1">
    <property type="entry name" value="EXODEOXYRIBONUCLEASE 7 SMALL SUBUNIT"/>
    <property type="match status" value="1"/>
</dbReference>
<gene>
    <name evidence="5" type="ORF">GBAR_LOCUS12053</name>
</gene>
<evidence type="ECO:0000256" key="4">
    <source>
        <dbReference type="SAM" id="MobiDB-lite"/>
    </source>
</evidence>
<dbReference type="PANTHER" id="PTHR34137">
    <property type="entry name" value="EXODEOXYRIBONUCLEASE 7 SMALL SUBUNIT"/>
    <property type="match status" value="1"/>
</dbReference>
<dbReference type="Gene3D" id="1.10.287.1040">
    <property type="entry name" value="Exonuclease VII, small subunit"/>
    <property type="match status" value="1"/>
</dbReference>
<dbReference type="InterPro" id="IPR037004">
    <property type="entry name" value="Exonuc_VII_ssu_sf"/>
</dbReference>
<dbReference type="Pfam" id="PF02609">
    <property type="entry name" value="Exonuc_VII_S"/>
    <property type="match status" value="1"/>
</dbReference>
<dbReference type="GO" id="GO:0006308">
    <property type="term" value="P:DNA catabolic process"/>
    <property type="evidence" value="ECO:0007669"/>
    <property type="project" value="InterPro"/>
</dbReference>
<sequence>MTDTTEPSDAWRAQLAAMPFEEVYRRLEDTVARLEQGELSLTDAERLYQEGMELAGRCQDLLTETELRITQIGDGRAAASTSPGLPAGNDDWDPPPPLEPDDPSLFDDDDPPF</sequence>
<dbReference type="InterPro" id="IPR003761">
    <property type="entry name" value="Exonuc_VII_S"/>
</dbReference>
<dbReference type="NCBIfam" id="TIGR01280">
    <property type="entry name" value="xseB"/>
    <property type="match status" value="1"/>
</dbReference>
<keyword evidence="6" id="KW-1185">Reference proteome</keyword>
<dbReference type="Proteomes" id="UP001174909">
    <property type="component" value="Unassembled WGS sequence"/>
</dbReference>
<dbReference type="HAMAP" id="MF_00337">
    <property type="entry name" value="Exonuc_7_S"/>
    <property type="match status" value="1"/>
</dbReference>
<keyword evidence="1" id="KW-0963">Cytoplasm</keyword>
<evidence type="ECO:0000256" key="3">
    <source>
        <dbReference type="ARBA" id="ARBA00022801"/>
    </source>
</evidence>